<evidence type="ECO:0000313" key="2">
    <source>
        <dbReference type="Proteomes" id="UP000009080"/>
    </source>
</evidence>
<keyword evidence="2" id="KW-1185">Reference proteome</keyword>
<evidence type="ECO:0000313" key="1">
    <source>
        <dbReference type="EMBL" id="ACR10705.1"/>
    </source>
</evidence>
<dbReference type="KEGG" id="ttu:TERTU_2200"/>
<proteinExistence type="predicted"/>
<dbReference type="AlphaFoldDB" id="C5BJI0"/>
<keyword evidence="1" id="KW-0449">Lipoprotein</keyword>
<reference evidence="1 2" key="1">
    <citation type="journal article" date="2009" name="PLoS ONE">
        <title>The complete genome of Teredinibacter turnerae T7901: an intracellular endosymbiont of marine wood-boring bivalves (shipworms).</title>
        <authorList>
            <person name="Yang J.C."/>
            <person name="Madupu R."/>
            <person name="Durkin A.S."/>
            <person name="Ekborg N.A."/>
            <person name="Pedamallu C.S."/>
            <person name="Hostetler J.B."/>
            <person name="Radune D."/>
            <person name="Toms B.S."/>
            <person name="Henrissat B."/>
            <person name="Coutinho P.M."/>
            <person name="Schwarz S."/>
            <person name="Field L."/>
            <person name="Trindade-Silva A.E."/>
            <person name="Soares C.A.G."/>
            <person name="Elshahawi S."/>
            <person name="Hanora A."/>
            <person name="Schmidt E.W."/>
            <person name="Haygood M.G."/>
            <person name="Posfai J."/>
            <person name="Benner J."/>
            <person name="Madinger C."/>
            <person name="Nove J."/>
            <person name="Anton B."/>
            <person name="Chaudhary K."/>
            <person name="Foster J."/>
            <person name="Holman A."/>
            <person name="Kumar S."/>
            <person name="Lessard P.A."/>
            <person name="Luyten Y.A."/>
            <person name="Slatko B."/>
            <person name="Wood N."/>
            <person name="Wu B."/>
            <person name="Teplitski M."/>
            <person name="Mougous J.D."/>
            <person name="Ward N."/>
            <person name="Eisen J.A."/>
            <person name="Badger J.H."/>
            <person name="Distel D.L."/>
        </authorList>
    </citation>
    <scope>NUCLEOTIDE SEQUENCE [LARGE SCALE GENOMIC DNA]</scope>
    <source>
        <strain evidence="2">ATCC 39867 / T7901</strain>
    </source>
</reference>
<dbReference type="EMBL" id="CP001614">
    <property type="protein sequence ID" value="ACR10705.1"/>
    <property type="molecule type" value="Genomic_DNA"/>
</dbReference>
<dbReference type="Proteomes" id="UP000009080">
    <property type="component" value="Chromosome"/>
</dbReference>
<dbReference type="RefSeq" id="WP_015816817.1">
    <property type="nucleotide sequence ID" value="NC_012997.1"/>
</dbReference>
<organism evidence="1 2">
    <name type="scientific">Teredinibacter turnerae (strain ATCC 39867 / T7901)</name>
    <dbReference type="NCBI Taxonomy" id="377629"/>
    <lineage>
        <taxon>Bacteria</taxon>
        <taxon>Pseudomonadati</taxon>
        <taxon>Pseudomonadota</taxon>
        <taxon>Gammaproteobacteria</taxon>
        <taxon>Cellvibrionales</taxon>
        <taxon>Cellvibrionaceae</taxon>
        <taxon>Teredinibacter</taxon>
    </lineage>
</organism>
<dbReference type="PROSITE" id="PS51257">
    <property type="entry name" value="PROKAR_LIPOPROTEIN"/>
    <property type="match status" value="1"/>
</dbReference>
<protein>
    <submittedName>
        <fullName evidence="1">Lipoprotein</fullName>
    </submittedName>
</protein>
<accession>C5BJI0</accession>
<name>C5BJI0_TERTT</name>
<dbReference type="HOGENOM" id="CLU_1174973_0_0_6"/>
<sequence length="236" mass="25577">MNLTKIALPIVTIGLLTGCKVSDKAPGVWYGVAFDNATGNYSEVAMFITELGETRISTTSGFYLAGPGFFDGDIIYSLPLSNYGSTDFTSVSYDTQLLVTGEFTDASVSLEIKDEDEVVQNLDLIRSTDAVATQAQYAGSWYANPHAPDPAYTWLIDENGNIGGNDELGCLYSGKVTASDTINVAELNLVITECVYEGAYHGIMSLFLSPNSDRIGIFYNYSNLENIFVNGLEKIL</sequence>
<gene>
    <name evidence="1" type="ordered locus">TERTU_2200</name>
</gene>
<dbReference type="eggNOG" id="ENOG5032J4T">
    <property type="taxonomic scope" value="Bacteria"/>
</dbReference>
<dbReference type="OrthoDB" id="7065016at2"/>